<keyword evidence="5 8" id="KW-1133">Transmembrane helix</keyword>
<evidence type="ECO:0000256" key="8">
    <source>
        <dbReference type="SAM" id="Phobius"/>
    </source>
</evidence>
<evidence type="ECO:0000313" key="11">
    <source>
        <dbReference type="Proteomes" id="UP000053890"/>
    </source>
</evidence>
<dbReference type="Proteomes" id="UP000053890">
    <property type="component" value="Unassembled WGS sequence"/>
</dbReference>
<organism evidence="10 11">
    <name type="scientific">Rhodotorula graminis (strain WP1)</name>
    <dbReference type="NCBI Taxonomy" id="578459"/>
    <lineage>
        <taxon>Eukaryota</taxon>
        <taxon>Fungi</taxon>
        <taxon>Dikarya</taxon>
        <taxon>Basidiomycota</taxon>
        <taxon>Pucciniomycotina</taxon>
        <taxon>Microbotryomycetes</taxon>
        <taxon>Sporidiobolales</taxon>
        <taxon>Sporidiobolaceae</taxon>
        <taxon>Rhodotorula</taxon>
    </lineage>
</organism>
<comment type="subcellular location">
    <subcellularLocation>
        <location evidence="1">Membrane</location>
        <topology evidence="1">Multi-pass membrane protein</topology>
    </subcellularLocation>
</comment>
<keyword evidence="3" id="KW-0813">Transport</keyword>
<feature type="transmembrane region" description="Helical" evidence="8">
    <location>
        <begin position="581"/>
        <end position="603"/>
    </location>
</feature>
<keyword evidence="6 8" id="KW-0472">Membrane</keyword>
<evidence type="ECO:0000256" key="4">
    <source>
        <dbReference type="ARBA" id="ARBA00022692"/>
    </source>
</evidence>
<sequence>MFGPTLTSAVQKARESAEGTRDELSNELHAAERMRHEADELDAEQAEEIIEDEYRPLMGDENAGAERNGGSESEGERTGQSGGKAKQRRRWDEGGDGEVKVRKLEVWLAQGIFFILGACILLSWNTTIVAGSYYGARLADSPFEASFASFNALTFTTANLVFLAHANATQGKADLSRRISWSILVLAANLVLFIISTVVKEIPPALFFAFLIISSIILAASASYLQNAVVALSASFGPSYLNQILSGQGAIGFAVAMIQFVAAYGAVKSAPREPGQGFVLDNSTFSYAVLEDSSLVSTMAAPPATIRQSAFTFFLTVGIFAFASFICYIILIRLPLYHLVLRASFDSDAAPKKPDGASSGNSSVSLRVVERKVRHLGVAMFLVFGITLAVFPSITSTIVSVRSGDPDARILQRPELFVPLGFAVFAGGDWLGRVLPQWEKLAWTNWKILMGCSIARVVFVPLFLMCNQTAGGEGRAIIRSDLAFFAIMLAFSLSNGYLSTLIMLASVVEPSLEPDEVEVAATCLAFYLTSGLAVGSFLSFGRRYQLEQRQRQQQPQQPAAARAQAVAAGLVLFYGPSAGISPLSCMLLSIIIAVAGGFVIFIVERVQGKAAAGSSASTERDSTSSARTTSPSGPGAGTASADTSLPAAISLPADFLVSLASSFTMTPAAVSSLPMPTSALPSSSAANAYIADSWSLVKGSGPLSFVEDPLEGGSQVVLTVDYPKGSYSGAKDIPAGVGNMQMAVFGEGKQRAMVSYEVGFSDGFDFVLGGKLPGLFGGDRGSGCTGGKGSEACFSTRFYAYIPTYDGQCGTKSDTSSYQCHGNDGVSINRGSFVFGAGKWNSITQVTILNSEPGSSGPANGVLAVYVGEERAMYLEDVVFRTNASVLLNAFIFSTFFGGSTENYAASADCSTYYRNIQFFDGDDSSDAQGATVQATVDAE</sequence>
<dbReference type="AlphaFoldDB" id="A0A194SD67"/>
<dbReference type="InterPro" id="IPR048958">
    <property type="entry name" value="Polysacc_lyase_14"/>
</dbReference>
<dbReference type="GO" id="GO:0000329">
    <property type="term" value="C:fungal-type vacuole membrane"/>
    <property type="evidence" value="ECO:0007669"/>
    <property type="project" value="TreeGrafter"/>
</dbReference>
<feature type="transmembrane region" description="Helical" evidence="8">
    <location>
        <begin position="179"/>
        <end position="199"/>
    </location>
</feature>
<dbReference type="Pfam" id="PF01733">
    <property type="entry name" value="Nucleoside_tran"/>
    <property type="match status" value="1"/>
</dbReference>
<gene>
    <name evidence="10" type="ORF">RHOBADRAFT_51215</name>
</gene>
<feature type="domain" description="Polysaccharide lyase 14" evidence="9">
    <location>
        <begin position="714"/>
        <end position="917"/>
    </location>
</feature>
<evidence type="ECO:0000256" key="3">
    <source>
        <dbReference type="ARBA" id="ARBA00022448"/>
    </source>
</evidence>
<feature type="compositionally biased region" description="Acidic residues" evidence="7">
    <location>
        <begin position="39"/>
        <end position="51"/>
    </location>
</feature>
<evidence type="ECO:0000259" key="9">
    <source>
        <dbReference type="Pfam" id="PF21294"/>
    </source>
</evidence>
<keyword evidence="10" id="KW-0456">Lyase</keyword>
<dbReference type="GeneID" id="28976167"/>
<dbReference type="OrthoDB" id="10261753at2759"/>
<dbReference type="InterPro" id="IPR002259">
    <property type="entry name" value="Eqnu_transpt"/>
</dbReference>
<keyword evidence="11" id="KW-1185">Reference proteome</keyword>
<dbReference type="GO" id="GO:0015205">
    <property type="term" value="F:nucleobase transmembrane transporter activity"/>
    <property type="evidence" value="ECO:0007669"/>
    <property type="project" value="TreeGrafter"/>
</dbReference>
<feature type="transmembrane region" description="Helical" evidence="8">
    <location>
        <begin position="147"/>
        <end position="167"/>
    </location>
</feature>
<dbReference type="EMBL" id="KQ474074">
    <property type="protein sequence ID" value="KPV77341.1"/>
    <property type="molecule type" value="Genomic_DNA"/>
</dbReference>
<evidence type="ECO:0000256" key="2">
    <source>
        <dbReference type="ARBA" id="ARBA00007965"/>
    </source>
</evidence>
<evidence type="ECO:0000256" key="1">
    <source>
        <dbReference type="ARBA" id="ARBA00004141"/>
    </source>
</evidence>
<feature type="compositionally biased region" description="Basic and acidic residues" evidence="7">
    <location>
        <begin position="12"/>
        <end position="38"/>
    </location>
</feature>
<feature type="region of interest" description="Disordered" evidence="7">
    <location>
        <begin position="1"/>
        <end position="92"/>
    </location>
</feature>
<dbReference type="PANTHER" id="PTHR10332">
    <property type="entry name" value="EQUILIBRATIVE NUCLEOSIDE TRANSPORTER"/>
    <property type="match status" value="1"/>
</dbReference>
<dbReference type="Pfam" id="PF21294">
    <property type="entry name" value="Polysacc_lyase_14"/>
    <property type="match status" value="1"/>
</dbReference>
<comment type="similarity">
    <text evidence="2">Belongs to the SLC29A/ENT transporter (TC 2.A.57) family.</text>
</comment>
<name>A0A194SD67_RHOGW</name>
<feature type="transmembrane region" description="Helical" evidence="8">
    <location>
        <begin position="519"/>
        <end position="538"/>
    </location>
</feature>
<dbReference type="GO" id="GO:0005886">
    <property type="term" value="C:plasma membrane"/>
    <property type="evidence" value="ECO:0007669"/>
    <property type="project" value="TreeGrafter"/>
</dbReference>
<evidence type="ECO:0000256" key="5">
    <source>
        <dbReference type="ARBA" id="ARBA00022989"/>
    </source>
</evidence>
<feature type="transmembrane region" description="Helical" evidence="8">
    <location>
        <begin position="482"/>
        <end position="507"/>
    </location>
</feature>
<feature type="transmembrane region" description="Helical" evidence="8">
    <location>
        <begin position="205"/>
        <end position="225"/>
    </location>
</feature>
<evidence type="ECO:0000313" key="10">
    <source>
        <dbReference type="EMBL" id="KPV77341.1"/>
    </source>
</evidence>
<accession>A0A194SD67</accession>
<dbReference type="GO" id="GO:0034257">
    <property type="term" value="F:nicotinamide riboside transmembrane transporter activity"/>
    <property type="evidence" value="ECO:0007669"/>
    <property type="project" value="TreeGrafter"/>
</dbReference>
<dbReference type="PRINTS" id="PR01130">
    <property type="entry name" value="DERENTRNSPRT"/>
</dbReference>
<protein>
    <submittedName>
        <fullName evidence="10">Polysaccharide lyase family 14 protein</fullName>
    </submittedName>
</protein>
<dbReference type="GO" id="GO:0016829">
    <property type="term" value="F:lyase activity"/>
    <property type="evidence" value="ECO:0007669"/>
    <property type="project" value="UniProtKB-KW"/>
</dbReference>
<feature type="transmembrane region" description="Helical" evidence="8">
    <location>
        <begin position="112"/>
        <end position="135"/>
    </location>
</feature>
<reference evidence="10 11" key="1">
    <citation type="journal article" date="2015" name="Front. Microbiol.">
        <title>Genome sequence of the plant growth promoting endophytic yeast Rhodotorula graminis WP1.</title>
        <authorList>
            <person name="Firrincieli A."/>
            <person name="Otillar R."/>
            <person name="Salamov A."/>
            <person name="Schmutz J."/>
            <person name="Khan Z."/>
            <person name="Redman R.S."/>
            <person name="Fleck N.D."/>
            <person name="Lindquist E."/>
            <person name="Grigoriev I.V."/>
            <person name="Doty S.L."/>
        </authorList>
    </citation>
    <scope>NUCLEOTIDE SEQUENCE [LARGE SCALE GENOMIC DNA]</scope>
    <source>
        <strain evidence="10 11">WP1</strain>
    </source>
</reference>
<feature type="transmembrane region" description="Helical" evidence="8">
    <location>
        <begin position="376"/>
        <end position="399"/>
    </location>
</feature>
<evidence type="ECO:0000256" key="7">
    <source>
        <dbReference type="SAM" id="MobiDB-lite"/>
    </source>
</evidence>
<proteinExistence type="inferred from homology"/>
<feature type="region of interest" description="Disordered" evidence="7">
    <location>
        <begin position="612"/>
        <end position="641"/>
    </location>
</feature>
<dbReference type="Gene3D" id="2.60.120.200">
    <property type="match status" value="1"/>
</dbReference>
<dbReference type="RefSeq" id="XP_018273390.1">
    <property type="nucleotide sequence ID" value="XM_018415719.1"/>
</dbReference>
<feature type="transmembrane region" description="Helical" evidence="8">
    <location>
        <begin position="310"/>
        <end position="332"/>
    </location>
</feature>
<evidence type="ECO:0000256" key="6">
    <source>
        <dbReference type="ARBA" id="ARBA00023136"/>
    </source>
</evidence>
<feature type="compositionally biased region" description="Polar residues" evidence="7">
    <location>
        <begin position="1"/>
        <end position="10"/>
    </location>
</feature>
<dbReference type="PANTHER" id="PTHR10332:SF88">
    <property type="entry name" value="EQUILIBRATIVE NUCLEOSIDE TRANSPORTER 1, ISOFORM A"/>
    <property type="match status" value="1"/>
</dbReference>
<keyword evidence="4 8" id="KW-0812">Transmembrane</keyword>
<feature type="transmembrane region" description="Helical" evidence="8">
    <location>
        <begin position="245"/>
        <end position="267"/>
    </location>
</feature>
<feature type="compositionally biased region" description="Low complexity" evidence="7">
    <location>
        <begin position="613"/>
        <end position="633"/>
    </location>
</feature>